<gene>
    <name evidence="1" type="ORF">FC21_GL000857</name>
</gene>
<proteinExistence type="predicted"/>
<dbReference type="Pfam" id="PF16110">
    <property type="entry name" value="DUF4828"/>
    <property type="match status" value="1"/>
</dbReference>
<organism evidence="1 2">
    <name type="scientific">Limosilactobacillus equigenerosi DSM 18793 = JCM 14505</name>
    <dbReference type="NCBI Taxonomy" id="1423742"/>
    <lineage>
        <taxon>Bacteria</taxon>
        <taxon>Bacillati</taxon>
        <taxon>Bacillota</taxon>
        <taxon>Bacilli</taxon>
        <taxon>Lactobacillales</taxon>
        <taxon>Lactobacillaceae</taxon>
        <taxon>Limosilactobacillus</taxon>
    </lineage>
</organism>
<protein>
    <recommendedName>
        <fullName evidence="3">DUF4828 domain-containing protein</fullName>
    </recommendedName>
</protein>
<name>A0A0R1UWP7_9LACO</name>
<evidence type="ECO:0000313" key="1">
    <source>
        <dbReference type="EMBL" id="KRL95269.1"/>
    </source>
</evidence>
<reference evidence="1 2" key="1">
    <citation type="journal article" date="2015" name="Genome Announc.">
        <title>Expanding the biotechnology potential of lactobacilli through comparative genomics of 213 strains and associated genera.</title>
        <authorList>
            <person name="Sun Z."/>
            <person name="Harris H.M."/>
            <person name="McCann A."/>
            <person name="Guo C."/>
            <person name="Argimon S."/>
            <person name="Zhang W."/>
            <person name="Yang X."/>
            <person name="Jeffery I.B."/>
            <person name="Cooney J.C."/>
            <person name="Kagawa T.F."/>
            <person name="Liu W."/>
            <person name="Song Y."/>
            <person name="Salvetti E."/>
            <person name="Wrobel A."/>
            <person name="Rasinkangas P."/>
            <person name="Parkhill J."/>
            <person name="Rea M.C."/>
            <person name="O'Sullivan O."/>
            <person name="Ritari J."/>
            <person name="Douillard F.P."/>
            <person name="Paul Ross R."/>
            <person name="Yang R."/>
            <person name="Briner A.E."/>
            <person name="Felis G.E."/>
            <person name="de Vos W.M."/>
            <person name="Barrangou R."/>
            <person name="Klaenhammer T.R."/>
            <person name="Caufield P.W."/>
            <person name="Cui Y."/>
            <person name="Zhang H."/>
            <person name="O'Toole P.W."/>
        </authorList>
    </citation>
    <scope>NUCLEOTIDE SEQUENCE [LARGE SCALE GENOMIC DNA]</scope>
    <source>
        <strain evidence="1 2">DSM 18793</strain>
    </source>
</reference>
<comment type="caution">
    <text evidence="1">The sequence shown here is derived from an EMBL/GenBank/DDBJ whole genome shotgun (WGS) entry which is preliminary data.</text>
</comment>
<dbReference type="STRING" id="417373.GCA_001570685_00903"/>
<dbReference type="AlphaFoldDB" id="A0A0R1UWP7"/>
<accession>A0A0R1UWP7</accession>
<dbReference type="InterPro" id="IPR032254">
    <property type="entry name" value="DUF4828"/>
</dbReference>
<dbReference type="EMBL" id="AZGC01000020">
    <property type="protein sequence ID" value="KRL95269.1"/>
    <property type="molecule type" value="Genomic_DNA"/>
</dbReference>
<evidence type="ECO:0000313" key="2">
    <source>
        <dbReference type="Proteomes" id="UP000051084"/>
    </source>
</evidence>
<evidence type="ECO:0008006" key="3">
    <source>
        <dbReference type="Google" id="ProtNLM"/>
    </source>
</evidence>
<dbReference type="Proteomes" id="UP000051084">
    <property type="component" value="Unassembled WGS sequence"/>
</dbReference>
<sequence>MFLKEGEMEKRKLLLPGLGLMAALSSTLGFTRTNRKISPLPSLPVLYAGTWKYRDPERNRHHRLTISPNLTLKIDHQSIPVNVEKITLQELTFVDRFGYRITIETDQHRPVKLIDEADDQIYDLQPLS</sequence>
<dbReference type="PATRIC" id="fig|1423742.4.peg.891"/>
<keyword evidence="2" id="KW-1185">Reference proteome</keyword>